<dbReference type="InterPro" id="IPR020578">
    <property type="entry name" value="Aminotrans_V_PyrdxlP_BS"/>
</dbReference>
<comment type="caution">
    <text evidence="10">Lacks conserved residue(s) required for the propagation of feature annotation.</text>
</comment>
<comment type="subcellular location">
    <subcellularLocation>
        <location evidence="10">Cytoplasm</location>
    </subcellularLocation>
</comment>
<dbReference type="NCBIfam" id="NF002806">
    <property type="entry name" value="PRK02948.1"/>
    <property type="match status" value="1"/>
</dbReference>
<evidence type="ECO:0000313" key="14">
    <source>
        <dbReference type="Proteomes" id="UP000640335"/>
    </source>
</evidence>
<keyword evidence="6 10" id="KW-0663">Pyridoxal phosphate</keyword>
<proteinExistence type="inferred from homology"/>
<dbReference type="InterPro" id="IPR017772">
    <property type="entry name" value="Cys_deSase_NifS_bac/arc"/>
</dbReference>
<feature type="modified residue" description="N6-(pyridoxal phosphate)lysine" evidence="10">
    <location>
        <position position="202"/>
    </location>
</feature>
<evidence type="ECO:0000259" key="12">
    <source>
        <dbReference type="Pfam" id="PF00266"/>
    </source>
</evidence>
<evidence type="ECO:0000256" key="9">
    <source>
        <dbReference type="ARBA" id="ARBA00050776"/>
    </source>
</evidence>
<evidence type="ECO:0000256" key="3">
    <source>
        <dbReference type="ARBA" id="ARBA00022490"/>
    </source>
</evidence>
<comment type="function">
    <text evidence="10">Master enzyme that delivers sulfur to a number of partners involved in Fe-S cluster assembly, tRNA modification or cofactor biosynthesis. Catalyzes the removal of elemental sulfur atoms from cysteine to produce alanine. Functions as a sulfur delivery protein for Fe-S cluster synthesis onto IscU, an Fe-S scaffold assembly protein, as well as other S acceptor proteins.</text>
</comment>
<evidence type="ECO:0000256" key="1">
    <source>
        <dbReference type="ARBA" id="ARBA00001933"/>
    </source>
</evidence>
<feature type="active site" description="Cysteine persulfide intermediate" evidence="10">
    <location>
        <position position="325"/>
    </location>
</feature>
<evidence type="ECO:0000313" key="13">
    <source>
        <dbReference type="EMBL" id="MBD7916315.1"/>
    </source>
</evidence>
<name>A0ABR8Q7C6_9CLOT</name>
<comment type="caution">
    <text evidence="13">The sequence shown here is derived from an EMBL/GenBank/DDBJ whole genome shotgun (WGS) entry which is preliminary data.</text>
</comment>
<evidence type="ECO:0000256" key="11">
    <source>
        <dbReference type="RuleBase" id="RU004504"/>
    </source>
</evidence>
<dbReference type="InterPro" id="IPR015422">
    <property type="entry name" value="PyrdxlP-dep_Trfase_small"/>
</dbReference>
<comment type="similarity">
    <text evidence="2 10">Belongs to the class-V pyridoxal-phosphate-dependent aminotransferase family. NifS/IscS subfamily.</text>
</comment>
<dbReference type="InterPro" id="IPR000192">
    <property type="entry name" value="Aminotrans_V_dom"/>
</dbReference>
<accession>A0ABR8Q7C6</accession>
<evidence type="ECO:0000256" key="10">
    <source>
        <dbReference type="HAMAP-Rule" id="MF_00331"/>
    </source>
</evidence>
<dbReference type="EMBL" id="JACSQZ010000072">
    <property type="protein sequence ID" value="MBD7916315.1"/>
    <property type="molecule type" value="Genomic_DNA"/>
</dbReference>
<dbReference type="Gene3D" id="3.40.640.10">
    <property type="entry name" value="Type I PLP-dependent aspartate aminotransferase-like (Major domain)"/>
    <property type="match status" value="1"/>
</dbReference>
<dbReference type="RefSeq" id="WP_191751057.1">
    <property type="nucleotide sequence ID" value="NZ_JACSQZ010000072.1"/>
</dbReference>
<dbReference type="InterPro" id="IPR016454">
    <property type="entry name" value="Cysteine_dSase"/>
</dbReference>
<evidence type="ECO:0000256" key="5">
    <source>
        <dbReference type="ARBA" id="ARBA00022723"/>
    </source>
</evidence>
<dbReference type="NCBIfam" id="TIGR03402">
    <property type="entry name" value="FeS_nifS"/>
    <property type="match status" value="1"/>
</dbReference>
<protein>
    <recommendedName>
        <fullName evidence="10">Cysteine desulfurase IscS</fullName>
        <ecNumber evidence="10">2.8.1.7</ecNumber>
    </recommendedName>
</protein>
<keyword evidence="4 10" id="KW-0808">Transferase</keyword>
<keyword evidence="7 10" id="KW-0408">Iron</keyword>
<comment type="subunit">
    <text evidence="10">Homodimer. Forms a heterotetramer with IscU, interacts with other sulfur acceptors.</text>
</comment>
<dbReference type="PROSITE" id="PS00595">
    <property type="entry name" value="AA_TRANSFER_CLASS_5"/>
    <property type="match status" value="1"/>
</dbReference>
<dbReference type="SUPFAM" id="SSF53383">
    <property type="entry name" value="PLP-dependent transferases"/>
    <property type="match status" value="1"/>
</dbReference>
<evidence type="ECO:0000256" key="7">
    <source>
        <dbReference type="ARBA" id="ARBA00023004"/>
    </source>
</evidence>
<feature type="binding site" description="via persulfide group" evidence="10">
    <location>
        <position position="325"/>
    </location>
    <ligand>
        <name>[2Fe-2S] cluster</name>
        <dbReference type="ChEBI" id="CHEBI:190135"/>
        <note>ligand shared with IscU</note>
    </ligand>
</feature>
<comment type="cofactor">
    <cofactor evidence="1 10 11">
        <name>pyridoxal 5'-phosphate</name>
        <dbReference type="ChEBI" id="CHEBI:597326"/>
    </cofactor>
</comment>
<feature type="binding site" evidence="10">
    <location>
        <position position="237"/>
    </location>
    <ligand>
        <name>pyridoxal 5'-phosphate</name>
        <dbReference type="ChEBI" id="CHEBI:597326"/>
    </ligand>
</feature>
<dbReference type="Pfam" id="PF00266">
    <property type="entry name" value="Aminotran_5"/>
    <property type="match status" value="1"/>
</dbReference>
<evidence type="ECO:0000256" key="4">
    <source>
        <dbReference type="ARBA" id="ARBA00022679"/>
    </source>
</evidence>
<organism evidence="13 14">
    <name type="scientific">Clostridium gallinarum</name>
    <dbReference type="NCBI Taxonomy" id="2762246"/>
    <lineage>
        <taxon>Bacteria</taxon>
        <taxon>Bacillati</taxon>
        <taxon>Bacillota</taxon>
        <taxon>Clostridia</taxon>
        <taxon>Eubacteriales</taxon>
        <taxon>Clostridiaceae</taxon>
        <taxon>Clostridium</taxon>
    </lineage>
</organism>
<reference evidence="13 14" key="1">
    <citation type="submission" date="2020-08" db="EMBL/GenBank/DDBJ databases">
        <title>A Genomic Blueprint of the Chicken Gut Microbiome.</title>
        <authorList>
            <person name="Gilroy R."/>
            <person name="Ravi A."/>
            <person name="Getino M."/>
            <person name="Pursley I."/>
            <person name="Horton D.L."/>
            <person name="Alikhan N.-F."/>
            <person name="Baker D."/>
            <person name="Gharbi K."/>
            <person name="Hall N."/>
            <person name="Watson M."/>
            <person name="Adriaenssens E.M."/>
            <person name="Foster-Nyarko E."/>
            <person name="Jarju S."/>
            <person name="Secka A."/>
            <person name="Antonio M."/>
            <person name="Oren A."/>
            <person name="Chaudhuri R."/>
            <person name="La Ragione R.M."/>
            <person name="Hildebrand F."/>
            <person name="Pallen M.J."/>
        </authorList>
    </citation>
    <scope>NUCLEOTIDE SEQUENCE [LARGE SCALE GENOMIC DNA]</scope>
    <source>
        <strain evidence="13 14">Sa3CUN1</strain>
    </source>
</reference>
<dbReference type="EC" id="2.8.1.7" evidence="10"/>
<feature type="domain" description="Aminotransferase class V" evidence="12">
    <location>
        <begin position="4"/>
        <end position="366"/>
    </location>
</feature>
<keyword evidence="8 10" id="KW-0411">Iron-sulfur</keyword>
<keyword evidence="3 10" id="KW-0963">Cytoplasm</keyword>
<feature type="binding site" evidence="10">
    <location>
        <begin position="71"/>
        <end position="72"/>
    </location>
    <ligand>
        <name>pyridoxal 5'-phosphate</name>
        <dbReference type="ChEBI" id="CHEBI:597326"/>
    </ligand>
</feature>
<dbReference type="Gene3D" id="1.10.260.50">
    <property type="match status" value="1"/>
</dbReference>
<dbReference type="HAMAP" id="MF_00331">
    <property type="entry name" value="Cys_desulf_IscS"/>
    <property type="match status" value="1"/>
</dbReference>
<dbReference type="PIRSF" id="PIRSF005572">
    <property type="entry name" value="NifS"/>
    <property type="match status" value="1"/>
</dbReference>
<dbReference type="PANTHER" id="PTHR11601">
    <property type="entry name" value="CYSTEINE DESULFURYLASE FAMILY MEMBER"/>
    <property type="match status" value="1"/>
</dbReference>
<dbReference type="Proteomes" id="UP000640335">
    <property type="component" value="Unassembled WGS sequence"/>
</dbReference>
<gene>
    <name evidence="13" type="primary">nifS</name>
    <name evidence="10" type="synonym">iscS</name>
    <name evidence="13" type="ORF">H9660_14300</name>
</gene>
<sequence>MKNVYMDYAATTYVKPEVLEEMMPFFTEKYGNPSSFYGISRETKMAIDKARTRVAKALNCELNEVYFTAGGSEADNWAIKGIASAHRKKGNHIITTKVEHHAVLHTCEYLEKQGFEVTYLNVDKEGFIDLEELKNAITDKTILVSIMFANNEIGTIQPIKEIGEICRERKVFFHTDAVQAVGNIPIDVKEMNIDLLSLAGHKIYGPKGIGALYIRKGVRIDNLVHGGGQERARRAGTENTASIVGLGKAIELATENLEAHNEKLIALRDRLIDGLLKVPHTRLNGPRGDKRLPGNANITFEFIEGESILLSLDFEGVCASSGSACTSGSLDPSHVLLAIGLPHELAHGSLRLTLGDGSTDEDVDYVLEVVPPIIERLRNMSPLWEDFVKKGEKYYDVQR</sequence>
<evidence type="ECO:0000256" key="6">
    <source>
        <dbReference type="ARBA" id="ARBA00022898"/>
    </source>
</evidence>
<dbReference type="InterPro" id="IPR015421">
    <property type="entry name" value="PyrdxlP-dep_Trfase_major"/>
</dbReference>
<dbReference type="PANTHER" id="PTHR11601:SF34">
    <property type="entry name" value="CYSTEINE DESULFURASE"/>
    <property type="match status" value="1"/>
</dbReference>
<comment type="catalytic activity">
    <reaction evidence="9 10">
        <text>(sulfur carrier)-H + L-cysteine = (sulfur carrier)-SH + L-alanine</text>
        <dbReference type="Rhea" id="RHEA:43892"/>
        <dbReference type="Rhea" id="RHEA-COMP:14737"/>
        <dbReference type="Rhea" id="RHEA-COMP:14739"/>
        <dbReference type="ChEBI" id="CHEBI:29917"/>
        <dbReference type="ChEBI" id="CHEBI:35235"/>
        <dbReference type="ChEBI" id="CHEBI:57972"/>
        <dbReference type="ChEBI" id="CHEBI:64428"/>
        <dbReference type="EC" id="2.8.1.7"/>
    </reaction>
</comment>
<dbReference type="InterPro" id="IPR010240">
    <property type="entry name" value="Cys_deSase_IscS"/>
</dbReference>
<keyword evidence="10" id="KW-0001">2Fe-2S</keyword>
<dbReference type="GO" id="GO:0031071">
    <property type="term" value="F:cysteine desulfurase activity"/>
    <property type="evidence" value="ECO:0007669"/>
    <property type="project" value="UniProtKB-EC"/>
</dbReference>
<keyword evidence="5 10" id="KW-0479">Metal-binding</keyword>
<dbReference type="Gene3D" id="3.90.1150.10">
    <property type="entry name" value="Aspartate Aminotransferase, domain 1"/>
    <property type="match status" value="1"/>
</dbReference>
<feature type="binding site" evidence="10">
    <location>
        <position position="151"/>
    </location>
    <ligand>
        <name>pyridoxal 5'-phosphate</name>
        <dbReference type="ChEBI" id="CHEBI:597326"/>
    </ligand>
</feature>
<dbReference type="InterPro" id="IPR015424">
    <property type="entry name" value="PyrdxlP-dep_Trfase"/>
</dbReference>
<evidence type="ECO:0000256" key="8">
    <source>
        <dbReference type="ARBA" id="ARBA00023014"/>
    </source>
</evidence>
<comment type="pathway">
    <text evidence="10">Cofactor biosynthesis; iron-sulfur cluster biosynthesis.</text>
</comment>
<evidence type="ECO:0000256" key="2">
    <source>
        <dbReference type="ARBA" id="ARBA00006490"/>
    </source>
</evidence>
<keyword evidence="14" id="KW-1185">Reference proteome</keyword>
<feature type="binding site" evidence="10">
    <location>
        <position position="179"/>
    </location>
    <ligand>
        <name>pyridoxal 5'-phosphate</name>
        <dbReference type="ChEBI" id="CHEBI:597326"/>
    </ligand>
</feature>